<keyword evidence="2" id="KW-1185">Reference proteome</keyword>
<comment type="caution">
    <text evidence="1">The sequence shown here is derived from an EMBL/GenBank/DDBJ whole genome shotgun (WGS) entry which is preliminary data.</text>
</comment>
<gene>
    <name evidence="1" type="ORF">GCM10023352_09310</name>
</gene>
<name>A0ABP9BAI3_9MICC</name>
<sequence>MVFTAPAPGVKLMIRQAATRESQRVRVIDNHPRVGVAAAEIC</sequence>
<accession>A0ABP9BAI3</accession>
<proteinExistence type="predicted"/>
<dbReference type="Proteomes" id="UP001500187">
    <property type="component" value="Unassembled WGS sequence"/>
</dbReference>
<protein>
    <submittedName>
        <fullName evidence="1">Uncharacterized protein</fullName>
    </submittedName>
</protein>
<organism evidence="1 2">
    <name type="scientific">Rothia endophytica</name>
    <dbReference type="NCBI Taxonomy" id="1324766"/>
    <lineage>
        <taxon>Bacteria</taxon>
        <taxon>Bacillati</taxon>
        <taxon>Actinomycetota</taxon>
        <taxon>Actinomycetes</taxon>
        <taxon>Micrococcales</taxon>
        <taxon>Micrococcaceae</taxon>
        <taxon>Rothia</taxon>
    </lineage>
</organism>
<evidence type="ECO:0000313" key="2">
    <source>
        <dbReference type="Proteomes" id="UP001500187"/>
    </source>
</evidence>
<reference evidence="2" key="1">
    <citation type="journal article" date="2019" name="Int. J. Syst. Evol. Microbiol.">
        <title>The Global Catalogue of Microorganisms (GCM) 10K type strain sequencing project: providing services to taxonomists for standard genome sequencing and annotation.</title>
        <authorList>
            <consortium name="The Broad Institute Genomics Platform"/>
            <consortium name="The Broad Institute Genome Sequencing Center for Infectious Disease"/>
            <person name="Wu L."/>
            <person name="Ma J."/>
        </authorList>
    </citation>
    <scope>NUCLEOTIDE SEQUENCE [LARGE SCALE GENOMIC DNA]</scope>
    <source>
        <strain evidence="2">JCM 18541</strain>
    </source>
</reference>
<evidence type="ECO:0000313" key="1">
    <source>
        <dbReference type="EMBL" id="GAA4792879.1"/>
    </source>
</evidence>
<dbReference type="EMBL" id="BAABKP010000001">
    <property type="protein sequence ID" value="GAA4792879.1"/>
    <property type="molecule type" value="Genomic_DNA"/>
</dbReference>